<evidence type="ECO:0000313" key="2">
    <source>
        <dbReference type="Proteomes" id="UP001500582"/>
    </source>
</evidence>
<evidence type="ECO:0008006" key="3">
    <source>
        <dbReference type="Google" id="ProtNLM"/>
    </source>
</evidence>
<accession>A0ABP8GEH2</accession>
<organism evidence="1 2">
    <name type="scientific">Mucilaginibacter gynuensis</name>
    <dbReference type="NCBI Taxonomy" id="1302236"/>
    <lineage>
        <taxon>Bacteria</taxon>
        <taxon>Pseudomonadati</taxon>
        <taxon>Bacteroidota</taxon>
        <taxon>Sphingobacteriia</taxon>
        <taxon>Sphingobacteriales</taxon>
        <taxon>Sphingobacteriaceae</taxon>
        <taxon>Mucilaginibacter</taxon>
    </lineage>
</organism>
<evidence type="ECO:0000313" key="1">
    <source>
        <dbReference type="EMBL" id="GAA4322869.1"/>
    </source>
</evidence>
<dbReference type="Gene3D" id="2.60.40.2340">
    <property type="match status" value="1"/>
</dbReference>
<sequence>MAGLCLSSCKKTEYEYQKRPYNDIKVFTVLNATGDSTKCFISGDSITVNWSPDVALPATITPKIVIDGKATISPASGTAVPFNKTTVYTVTAENGDIKTYKLNPLVGLPTPIISSASGPITWLTTNQMTIFGEYFLSGTDASQLQAYLQRVSDGVEIPLTVDRASITNYGMRATLPDFSAEQDTGMHKLYVKAGNRIAKSFDVRFITPPITNITQSSNLVQDGQPIHSGDKITINYTMSDNYGGKVASYYHARNIDHIRLYFSKTFEIVEIRDGIVKGDNTVEITLPNLDKYKGEYMTQYRFIYKSAPPAEALFSSYYLRGFLSTTGTIVQ</sequence>
<name>A0ABP8GEH2_9SPHI</name>
<dbReference type="Proteomes" id="UP001500582">
    <property type="component" value="Unassembled WGS sequence"/>
</dbReference>
<keyword evidence="2" id="KW-1185">Reference proteome</keyword>
<comment type="caution">
    <text evidence="1">The sequence shown here is derived from an EMBL/GenBank/DDBJ whole genome shotgun (WGS) entry which is preliminary data.</text>
</comment>
<protein>
    <recommendedName>
        <fullName evidence="3">DUF5018 domain-containing protein</fullName>
    </recommendedName>
</protein>
<proteinExistence type="predicted"/>
<reference evidence="2" key="1">
    <citation type="journal article" date="2019" name="Int. J. Syst. Evol. Microbiol.">
        <title>The Global Catalogue of Microorganisms (GCM) 10K type strain sequencing project: providing services to taxonomists for standard genome sequencing and annotation.</title>
        <authorList>
            <consortium name="The Broad Institute Genomics Platform"/>
            <consortium name="The Broad Institute Genome Sequencing Center for Infectious Disease"/>
            <person name="Wu L."/>
            <person name="Ma J."/>
        </authorList>
    </citation>
    <scope>NUCLEOTIDE SEQUENCE [LARGE SCALE GENOMIC DNA]</scope>
    <source>
        <strain evidence="2">JCM 17705</strain>
    </source>
</reference>
<dbReference type="EMBL" id="BAABFT010000005">
    <property type="protein sequence ID" value="GAA4322869.1"/>
    <property type="molecule type" value="Genomic_DNA"/>
</dbReference>
<gene>
    <name evidence="1" type="ORF">GCM10023149_23460</name>
</gene>